<evidence type="ECO:0000256" key="3">
    <source>
        <dbReference type="ARBA" id="ARBA00022737"/>
    </source>
</evidence>
<dbReference type="GO" id="GO:0005509">
    <property type="term" value="F:calcium ion binding"/>
    <property type="evidence" value="ECO:0007669"/>
    <property type="project" value="UniProtKB-UniRule"/>
</dbReference>
<dbReference type="PANTHER" id="PTHR24028:SF328">
    <property type="entry name" value="CADHERIN-3"/>
    <property type="match status" value="1"/>
</dbReference>
<keyword evidence="6" id="KW-0472">Membrane</keyword>
<evidence type="ECO:0000256" key="1">
    <source>
        <dbReference type="ARBA" id="ARBA00004167"/>
    </source>
</evidence>
<keyword evidence="5" id="KW-1133">Transmembrane helix</keyword>
<proteinExistence type="predicted"/>
<name>A0A4C1YW71_EUMVA</name>
<gene>
    <name evidence="10" type="primary">FAT1</name>
    <name evidence="10" type="ORF">EVAR_48934_1</name>
</gene>
<keyword evidence="2" id="KW-0812">Transmembrane</keyword>
<dbReference type="OrthoDB" id="6379298at2759"/>
<dbReference type="AlphaFoldDB" id="A0A4C1YW71"/>
<dbReference type="PRINTS" id="PR00205">
    <property type="entry name" value="CADHERIN"/>
</dbReference>
<dbReference type="Proteomes" id="UP000299102">
    <property type="component" value="Unassembled WGS sequence"/>
</dbReference>
<protein>
    <submittedName>
        <fullName evidence="10">Protocadherin Fat 1</fullName>
    </submittedName>
</protein>
<keyword evidence="4 8" id="KW-0106">Calcium</keyword>
<feature type="domain" description="Cadherin" evidence="9">
    <location>
        <begin position="18"/>
        <end position="136"/>
    </location>
</feature>
<evidence type="ECO:0000313" key="11">
    <source>
        <dbReference type="Proteomes" id="UP000299102"/>
    </source>
</evidence>
<dbReference type="GO" id="GO:0007156">
    <property type="term" value="P:homophilic cell adhesion via plasma membrane adhesion molecules"/>
    <property type="evidence" value="ECO:0007669"/>
    <property type="project" value="InterPro"/>
</dbReference>
<evidence type="ECO:0000256" key="7">
    <source>
        <dbReference type="ARBA" id="ARBA00023180"/>
    </source>
</evidence>
<keyword evidence="11" id="KW-1185">Reference proteome</keyword>
<evidence type="ECO:0000256" key="8">
    <source>
        <dbReference type="PROSITE-ProRule" id="PRU00043"/>
    </source>
</evidence>
<dbReference type="GO" id="GO:0005886">
    <property type="term" value="C:plasma membrane"/>
    <property type="evidence" value="ECO:0007669"/>
    <property type="project" value="InterPro"/>
</dbReference>
<dbReference type="CDD" id="cd11304">
    <property type="entry name" value="Cadherin_repeat"/>
    <property type="match status" value="1"/>
</dbReference>
<reference evidence="10 11" key="1">
    <citation type="journal article" date="2019" name="Commun. Biol.">
        <title>The bagworm genome reveals a unique fibroin gene that provides high tensile strength.</title>
        <authorList>
            <person name="Kono N."/>
            <person name="Nakamura H."/>
            <person name="Ohtoshi R."/>
            <person name="Tomita M."/>
            <person name="Numata K."/>
            <person name="Arakawa K."/>
        </authorList>
    </citation>
    <scope>NUCLEOTIDE SEQUENCE [LARGE SCALE GENOMIC DNA]</scope>
</reference>
<dbReference type="SUPFAM" id="SSF49313">
    <property type="entry name" value="Cadherin-like"/>
    <property type="match status" value="1"/>
</dbReference>
<dbReference type="PROSITE" id="PS50268">
    <property type="entry name" value="CADHERIN_2"/>
    <property type="match status" value="1"/>
</dbReference>
<keyword evidence="3" id="KW-0677">Repeat</keyword>
<keyword evidence="7" id="KW-0325">Glycoprotein</keyword>
<comment type="caution">
    <text evidence="10">The sequence shown here is derived from an EMBL/GenBank/DDBJ whole genome shotgun (WGS) entry which is preliminary data.</text>
</comment>
<dbReference type="EMBL" id="BGZK01001414">
    <property type="protein sequence ID" value="GBP79470.1"/>
    <property type="molecule type" value="Genomic_DNA"/>
</dbReference>
<evidence type="ECO:0000256" key="5">
    <source>
        <dbReference type="ARBA" id="ARBA00022989"/>
    </source>
</evidence>
<dbReference type="STRING" id="151549.A0A4C1YW71"/>
<dbReference type="InterPro" id="IPR015919">
    <property type="entry name" value="Cadherin-like_sf"/>
</dbReference>
<evidence type="ECO:0000259" key="9">
    <source>
        <dbReference type="PROSITE" id="PS50268"/>
    </source>
</evidence>
<evidence type="ECO:0000256" key="2">
    <source>
        <dbReference type="ARBA" id="ARBA00022692"/>
    </source>
</evidence>
<comment type="subcellular location">
    <subcellularLocation>
        <location evidence="1">Membrane</location>
        <topology evidence="1">Single-pass membrane protein</topology>
    </subcellularLocation>
</comment>
<organism evidence="10 11">
    <name type="scientific">Eumeta variegata</name>
    <name type="common">Bagworm moth</name>
    <name type="synonym">Eumeta japonica</name>
    <dbReference type="NCBI Taxonomy" id="151549"/>
    <lineage>
        <taxon>Eukaryota</taxon>
        <taxon>Metazoa</taxon>
        <taxon>Ecdysozoa</taxon>
        <taxon>Arthropoda</taxon>
        <taxon>Hexapoda</taxon>
        <taxon>Insecta</taxon>
        <taxon>Pterygota</taxon>
        <taxon>Neoptera</taxon>
        <taxon>Endopterygota</taxon>
        <taxon>Lepidoptera</taxon>
        <taxon>Glossata</taxon>
        <taxon>Ditrysia</taxon>
        <taxon>Tineoidea</taxon>
        <taxon>Psychidae</taxon>
        <taxon>Oiketicinae</taxon>
        <taxon>Eumeta</taxon>
    </lineage>
</organism>
<evidence type="ECO:0000256" key="6">
    <source>
        <dbReference type="ARBA" id="ARBA00023136"/>
    </source>
</evidence>
<evidence type="ECO:0000313" key="10">
    <source>
        <dbReference type="EMBL" id="GBP79470.1"/>
    </source>
</evidence>
<evidence type="ECO:0000256" key="4">
    <source>
        <dbReference type="ARBA" id="ARBA00022837"/>
    </source>
</evidence>
<sequence length="271" mass="30403">MQVAIEIVDTNNKVPELGEFAAEVEIYENAPHGTAVLLLEASDLDRDEIYHRLNYAINYAQNPRLEAFFAVDPDSGLVFVHYTSAEVLDRDRGEDTHRIFFTITDNFLREGDGNRNPTEAQLLVRLLDENDNAPELPPRGELAWTVSESLQQTLANLLVLTKLSVYTRAQGERLQPDIYAPDIDEPDTDNSRVGYGIEALTLLDRDVPVPELFVMVDIDNKTGELETAMALRGYWGSYDIHIWVRAVGLAARSLRRASLEATRVARSSSTV</sequence>
<dbReference type="PANTHER" id="PTHR24028">
    <property type="entry name" value="CADHERIN-87A"/>
    <property type="match status" value="1"/>
</dbReference>
<dbReference type="PROSITE" id="PS00232">
    <property type="entry name" value="CADHERIN_1"/>
    <property type="match status" value="1"/>
</dbReference>
<accession>A0A4C1YW71</accession>
<dbReference type="InterPro" id="IPR002126">
    <property type="entry name" value="Cadherin-like_dom"/>
</dbReference>
<dbReference type="Gene3D" id="2.60.40.60">
    <property type="entry name" value="Cadherins"/>
    <property type="match status" value="1"/>
</dbReference>
<dbReference type="InterPro" id="IPR050174">
    <property type="entry name" value="Protocadherin/Cadherin-CA"/>
</dbReference>
<dbReference type="SMART" id="SM00112">
    <property type="entry name" value="CA"/>
    <property type="match status" value="1"/>
</dbReference>
<dbReference type="InterPro" id="IPR020894">
    <property type="entry name" value="Cadherin_CS"/>
</dbReference>